<feature type="domain" description="Isochorismatase-like" evidence="2">
    <location>
        <begin position="23"/>
        <end position="214"/>
    </location>
</feature>
<dbReference type="EMBL" id="JAVIIZ010000027">
    <property type="protein sequence ID" value="MDX8476061.1"/>
    <property type="molecule type" value="Genomic_DNA"/>
</dbReference>
<comment type="caution">
    <text evidence="3">The sequence shown here is derived from an EMBL/GenBank/DDBJ whole genome shotgun (WGS) entry which is preliminary data.</text>
</comment>
<dbReference type="Pfam" id="PF00857">
    <property type="entry name" value="Isochorismatase"/>
    <property type="match status" value="1"/>
</dbReference>
<accession>A0ABU4XP61</accession>
<proteinExistence type="predicted"/>
<dbReference type="GO" id="GO:0016787">
    <property type="term" value="F:hydrolase activity"/>
    <property type="evidence" value="ECO:0007669"/>
    <property type="project" value="UniProtKB-KW"/>
</dbReference>
<dbReference type="PANTHER" id="PTHR43540">
    <property type="entry name" value="PEROXYUREIDOACRYLATE/UREIDOACRYLATE AMIDOHYDROLASE-RELATED"/>
    <property type="match status" value="1"/>
</dbReference>
<sequence>MSESEVFAKVLKAIEFDVLPEKTALVIVDMQYLDAHWDYGMGAEAKRLGVTDRYQYYFQQVEQVVIPNIQKLLEVCRKAGIQVIYPRIASLVKDCRDVSIEHKRLNLLAPVNSRESEILDEIKPLENEIVLSKGASGVFNSTAIDQILRNLGVDTLIITGVNTNYCVETAVRDAGDRGYNVVLVSDACAAMSEEHQRHALEILPAAYCVVKDTDQVVHEIRGGLRQVVSAKRG</sequence>
<dbReference type="CDD" id="cd00431">
    <property type="entry name" value="cysteine_hydrolases"/>
    <property type="match status" value="1"/>
</dbReference>
<name>A0ABU4XP61_9HYPH</name>
<dbReference type="RefSeq" id="WP_320318735.1">
    <property type="nucleotide sequence ID" value="NZ_JAVIIX010000026.1"/>
</dbReference>
<gene>
    <name evidence="3" type="ORF">RFM27_28685</name>
</gene>
<dbReference type="EC" id="3.-.-.-" evidence="3"/>
<reference evidence="3 4" key="1">
    <citation type="submission" date="2023-08" db="EMBL/GenBank/DDBJ databases">
        <title>Implementing the SeqCode for naming new Mesorhizobium species isolated from Vachellia karroo root nodules.</title>
        <authorList>
            <person name="Van Lill M."/>
        </authorList>
    </citation>
    <scope>NUCLEOTIDE SEQUENCE [LARGE SCALE GENOMIC DNA]</scope>
    <source>
        <strain evidence="3 4">VK23A</strain>
    </source>
</reference>
<evidence type="ECO:0000259" key="2">
    <source>
        <dbReference type="Pfam" id="PF00857"/>
    </source>
</evidence>
<dbReference type="Gene3D" id="3.40.50.850">
    <property type="entry name" value="Isochorismatase-like"/>
    <property type="match status" value="1"/>
</dbReference>
<keyword evidence="1 3" id="KW-0378">Hydrolase</keyword>
<dbReference type="InterPro" id="IPR036380">
    <property type="entry name" value="Isochorismatase-like_sf"/>
</dbReference>
<dbReference type="SUPFAM" id="SSF52499">
    <property type="entry name" value="Isochorismatase-like hydrolases"/>
    <property type="match status" value="1"/>
</dbReference>
<dbReference type="Proteomes" id="UP001271780">
    <property type="component" value="Unassembled WGS sequence"/>
</dbReference>
<keyword evidence="4" id="KW-1185">Reference proteome</keyword>
<organism evidence="3 4">
    <name type="scientific">Mesorhizobium dulcispinae</name>
    <dbReference type="NCBI Taxonomy" id="3072316"/>
    <lineage>
        <taxon>Bacteria</taxon>
        <taxon>Pseudomonadati</taxon>
        <taxon>Pseudomonadota</taxon>
        <taxon>Alphaproteobacteria</taxon>
        <taxon>Hyphomicrobiales</taxon>
        <taxon>Phyllobacteriaceae</taxon>
        <taxon>Mesorhizobium</taxon>
    </lineage>
</organism>
<dbReference type="PANTHER" id="PTHR43540:SF1">
    <property type="entry name" value="ISOCHORISMATASE HYDROLASE"/>
    <property type="match status" value="1"/>
</dbReference>
<dbReference type="InterPro" id="IPR050272">
    <property type="entry name" value="Isochorismatase-like_hydrls"/>
</dbReference>
<evidence type="ECO:0000313" key="4">
    <source>
        <dbReference type="Proteomes" id="UP001271780"/>
    </source>
</evidence>
<dbReference type="InterPro" id="IPR000868">
    <property type="entry name" value="Isochorismatase-like_dom"/>
</dbReference>
<protein>
    <submittedName>
        <fullName evidence="3">Isochorismatase family cysteine hydrolase</fullName>
        <ecNumber evidence="3">3.-.-.-</ecNumber>
    </submittedName>
</protein>
<evidence type="ECO:0000313" key="3">
    <source>
        <dbReference type="EMBL" id="MDX8476061.1"/>
    </source>
</evidence>
<evidence type="ECO:0000256" key="1">
    <source>
        <dbReference type="ARBA" id="ARBA00022801"/>
    </source>
</evidence>